<dbReference type="PANTHER" id="PTHR47685">
    <property type="entry name" value="MAGNESIUM TRANSPORT PROTEIN CORA"/>
    <property type="match status" value="1"/>
</dbReference>
<feature type="compositionally biased region" description="Polar residues" evidence="1">
    <location>
        <begin position="1336"/>
        <end position="1345"/>
    </location>
</feature>
<comment type="caution">
    <text evidence="3">The sequence shown here is derived from an EMBL/GenBank/DDBJ whole genome shotgun (WGS) entry which is preliminary data.</text>
</comment>
<feature type="region of interest" description="Disordered" evidence="1">
    <location>
        <begin position="979"/>
        <end position="1027"/>
    </location>
</feature>
<feature type="region of interest" description="Disordered" evidence="1">
    <location>
        <begin position="1807"/>
        <end position="1836"/>
    </location>
</feature>
<evidence type="ECO:0000256" key="2">
    <source>
        <dbReference type="SAM" id="Phobius"/>
    </source>
</evidence>
<dbReference type="Gene3D" id="1.20.58.340">
    <property type="entry name" value="Magnesium transport protein CorA, transmembrane region"/>
    <property type="match status" value="1"/>
</dbReference>
<feature type="compositionally biased region" description="Basic and acidic residues" evidence="1">
    <location>
        <begin position="1771"/>
        <end position="1793"/>
    </location>
</feature>
<feature type="region of interest" description="Disordered" evidence="1">
    <location>
        <begin position="254"/>
        <end position="273"/>
    </location>
</feature>
<dbReference type="PANTHER" id="PTHR47685:SF1">
    <property type="entry name" value="MAGNESIUM TRANSPORT PROTEIN CORA"/>
    <property type="match status" value="1"/>
</dbReference>
<dbReference type="InterPro" id="IPR050829">
    <property type="entry name" value="CorA_MIT"/>
</dbReference>
<evidence type="ECO:0000256" key="1">
    <source>
        <dbReference type="SAM" id="MobiDB-lite"/>
    </source>
</evidence>
<dbReference type="GO" id="GO:0046873">
    <property type="term" value="F:metal ion transmembrane transporter activity"/>
    <property type="evidence" value="ECO:0007669"/>
    <property type="project" value="InterPro"/>
</dbReference>
<feature type="transmembrane region" description="Helical" evidence="2">
    <location>
        <begin position="1445"/>
        <end position="1468"/>
    </location>
</feature>
<feature type="region of interest" description="Disordered" evidence="1">
    <location>
        <begin position="1309"/>
        <end position="1374"/>
    </location>
</feature>
<dbReference type="Proteomes" id="UP001302745">
    <property type="component" value="Unassembled WGS sequence"/>
</dbReference>
<name>A0AAN6VES7_9PEZI</name>
<dbReference type="SMART" id="SM00248">
    <property type="entry name" value="ANK"/>
    <property type="match status" value="2"/>
</dbReference>
<feature type="region of interest" description="Disordered" evidence="1">
    <location>
        <begin position="880"/>
        <end position="935"/>
    </location>
</feature>
<reference evidence="3" key="1">
    <citation type="journal article" date="2023" name="Mol. Phylogenet. Evol.">
        <title>Genome-scale phylogeny and comparative genomics of the fungal order Sordariales.</title>
        <authorList>
            <person name="Hensen N."/>
            <person name="Bonometti L."/>
            <person name="Westerberg I."/>
            <person name="Brannstrom I.O."/>
            <person name="Guillou S."/>
            <person name="Cros-Aarteil S."/>
            <person name="Calhoun S."/>
            <person name="Haridas S."/>
            <person name="Kuo A."/>
            <person name="Mondo S."/>
            <person name="Pangilinan J."/>
            <person name="Riley R."/>
            <person name="LaButti K."/>
            <person name="Andreopoulos B."/>
            <person name="Lipzen A."/>
            <person name="Chen C."/>
            <person name="Yan M."/>
            <person name="Daum C."/>
            <person name="Ng V."/>
            <person name="Clum A."/>
            <person name="Steindorff A."/>
            <person name="Ohm R.A."/>
            <person name="Martin F."/>
            <person name="Silar P."/>
            <person name="Natvig D.O."/>
            <person name="Lalanne C."/>
            <person name="Gautier V."/>
            <person name="Ament-Velasquez S.L."/>
            <person name="Kruys A."/>
            <person name="Hutchinson M.I."/>
            <person name="Powell A.J."/>
            <person name="Barry K."/>
            <person name="Miller A.N."/>
            <person name="Grigoriev I.V."/>
            <person name="Debuchy R."/>
            <person name="Gladieux P."/>
            <person name="Hiltunen Thoren M."/>
            <person name="Johannesson H."/>
        </authorList>
    </citation>
    <scope>NUCLEOTIDE SEQUENCE</scope>
    <source>
        <strain evidence="3">CBS 538.74</strain>
    </source>
</reference>
<feature type="region of interest" description="Disordered" evidence="1">
    <location>
        <begin position="1"/>
        <end position="144"/>
    </location>
</feature>
<feature type="region of interest" description="Disordered" evidence="1">
    <location>
        <begin position="1569"/>
        <end position="1594"/>
    </location>
</feature>
<dbReference type="SUPFAM" id="SSF48403">
    <property type="entry name" value="Ankyrin repeat"/>
    <property type="match status" value="1"/>
</dbReference>
<dbReference type="InterPro" id="IPR002523">
    <property type="entry name" value="MgTranspt_CorA/ZnTranspt_ZntB"/>
</dbReference>
<feature type="compositionally biased region" description="Polar residues" evidence="1">
    <location>
        <begin position="1"/>
        <end position="10"/>
    </location>
</feature>
<evidence type="ECO:0008006" key="5">
    <source>
        <dbReference type="Google" id="ProtNLM"/>
    </source>
</evidence>
<feature type="compositionally biased region" description="Basic and acidic residues" evidence="1">
    <location>
        <begin position="1707"/>
        <end position="1718"/>
    </location>
</feature>
<gene>
    <name evidence="3" type="ORF">C8A00DRAFT_38221</name>
</gene>
<feature type="region of interest" description="Disordered" evidence="1">
    <location>
        <begin position="1673"/>
        <end position="1793"/>
    </location>
</feature>
<reference evidence="3" key="2">
    <citation type="submission" date="2023-05" db="EMBL/GenBank/DDBJ databases">
        <authorList>
            <consortium name="Lawrence Berkeley National Laboratory"/>
            <person name="Steindorff A."/>
            <person name="Hensen N."/>
            <person name="Bonometti L."/>
            <person name="Westerberg I."/>
            <person name="Brannstrom I.O."/>
            <person name="Guillou S."/>
            <person name="Cros-Aarteil S."/>
            <person name="Calhoun S."/>
            <person name="Haridas S."/>
            <person name="Kuo A."/>
            <person name="Mondo S."/>
            <person name="Pangilinan J."/>
            <person name="Riley R."/>
            <person name="Labutti K."/>
            <person name="Andreopoulos B."/>
            <person name="Lipzen A."/>
            <person name="Chen C."/>
            <person name="Yanf M."/>
            <person name="Daum C."/>
            <person name="Ng V."/>
            <person name="Clum A."/>
            <person name="Ohm R."/>
            <person name="Martin F."/>
            <person name="Silar P."/>
            <person name="Natvig D."/>
            <person name="Lalanne C."/>
            <person name="Gautier V."/>
            <person name="Ament-Velasquez S.L."/>
            <person name="Kruys A."/>
            <person name="Hutchinson M.I."/>
            <person name="Powell A.J."/>
            <person name="Barry K."/>
            <person name="Miller A.N."/>
            <person name="Grigoriev I.V."/>
            <person name="Debuchy R."/>
            <person name="Gladieux P."/>
            <person name="Thoren M.H."/>
            <person name="Johannesson H."/>
        </authorList>
    </citation>
    <scope>NUCLEOTIDE SEQUENCE</scope>
    <source>
        <strain evidence="3">CBS 538.74</strain>
    </source>
</reference>
<feature type="compositionally biased region" description="Polar residues" evidence="1">
    <location>
        <begin position="991"/>
        <end position="1000"/>
    </location>
</feature>
<keyword evidence="2" id="KW-0472">Membrane</keyword>
<keyword evidence="2" id="KW-0812">Transmembrane</keyword>
<dbReference type="InterPro" id="IPR036770">
    <property type="entry name" value="Ankyrin_rpt-contain_sf"/>
</dbReference>
<evidence type="ECO:0000313" key="4">
    <source>
        <dbReference type="Proteomes" id="UP001302745"/>
    </source>
</evidence>
<feature type="compositionally biased region" description="Polar residues" evidence="1">
    <location>
        <begin position="898"/>
        <end position="908"/>
    </location>
</feature>
<evidence type="ECO:0000313" key="3">
    <source>
        <dbReference type="EMBL" id="KAK4149190.1"/>
    </source>
</evidence>
<keyword evidence="4" id="KW-1185">Reference proteome</keyword>
<feature type="compositionally biased region" description="Basic residues" evidence="1">
    <location>
        <begin position="1673"/>
        <end position="1686"/>
    </location>
</feature>
<keyword evidence="2" id="KW-1133">Transmembrane helix</keyword>
<dbReference type="Gene3D" id="1.25.40.20">
    <property type="entry name" value="Ankyrin repeat-containing domain"/>
    <property type="match status" value="1"/>
</dbReference>
<dbReference type="Pfam" id="PF01544">
    <property type="entry name" value="CorA"/>
    <property type="match status" value="1"/>
</dbReference>
<feature type="compositionally biased region" description="Basic and acidic residues" evidence="1">
    <location>
        <begin position="85"/>
        <end position="100"/>
    </location>
</feature>
<dbReference type="InterPro" id="IPR002110">
    <property type="entry name" value="Ankyrin_rpt"/>
</dbReference>
<dbReference type="Pfam" id="PF00023">
    <property type="entry name" value="Ank"/>
    <property type="match status" value="1"/>
</dbReference>
<dbReference type="EMBL" id="MU857190">
    <property type="protein sequence ID" value="KAK4149190.1"/>
    <property type="molecule type" value="Genomic_DNA"/>
</dbReference>
<proteinExistence type="predicted"/>
<protein>
    <recommendedName>
        <fullName evidence="5">Ankyrin repeat protein</fullName>
    </recommendedName>
</protein>
<sequence length="1836" mass="206411">MSAPLPNTSQDRVEFQISESHPAQQRTDEAAWDELQLNPAPAALPGQPGKGLGRAIADPGKGKAVADPDKVGELEKAQGKSTAAKKGDGVSKTQKAKESTQKLVALSKRGLSKAAGVGDGKTPGASEQAKATKRTGAAKVTPEEPRDITELRVVFPHDPSAVPRVDVIAIHDVDETLYKAWVYRKKPKRRANESRVYASGGINSHDGEYGLGTAGSPAPGRYKSRQPLLGGQKKTVDDSNHSIERWLAISAKPAAEQETDVSQVPQDDHGPSNPIFAPVEEYEDSSILGMLASVPEDDDGASGLQTPDDIFWQRRLRKRPTLPKEKRNSAGRITTIAEEEKVSSVGEIGESRRHNVDVVSDRQSSLDQGIERRVNWLSDSDMLPNEIPGARVMCYTYKSVEKVPSAWQYLTERAEDLIRRIIQKRISDSIDYGRVPIVLIGLGFGSLILQRAMNLLAIPARTDANPTTDLNIIAGVILLDSPSAGPDREMFPRSRSQETKKTWTQDWLGKARNTSATPSTKIDTLSMWNKFSPIASAYQIPVLWHYSSMVPTAGKPAITPKSTEVSLVPKQSMTAHRLSRFEGPNDVDYRSIVDAVKRSLIVKCSITKSDKLALCLADFLRDKFPVDLRDQLCQTALHLAVKAANPDAVQRLLYQGKASVTRKDSDGRSPLNIAVQEAAYRTWNPGGPPDPDLQMVYTQIINMLVRNGARVDDKDHDGKMPWSYAEGDGNQWIRRLKDKYLIIGSSSTTSRGMQRVLPPQPGPQREACNAFDMIVAEVFLQRKRERFSEVFNFDLASVYDIIYKGSSGISMVLEASRPEKLTKDQVRCRWIHVPSNNEQWIHDLMLSMGIQDRSMGGQRHEGSRLIDRYMMPQARRYKHFHGTPTKTQPEPRPRANRFGSTDSATTVVLGSGDLPPTPEEARSKPSSKAGKTLVPEFTATERDAMVIFMPILGFEKHRHRKYLTQAFREADGAMQIAHARDTSPDPKSLANPKSTGSQKGNQRKAAESSDDGDSNSEKESSRLYPRIRPVVRARARAQIKTAREAQLLNGYLDSKQGKPVHCRRTLDQFSYYMLNSTEARDKSQVAYRWAKTPAVCAEPKNRPIVMVDQLWLWAFHDGTVITSSPNTWNGQEDFNLSNVIVRELRYNKDRPIIKSVEDMLHLVLKTSVDFFKRKGPVNIQFHECFQSSINNVSEQQGHLFENFRHTTKRLHIGTLDPVQRKKEIEFLFSLDEETELLVEIMDIQDELTIVKTILGQQQDVLEKLLRLYPKKADEDVDEESNTTLPGGLGKGELMVLQSLVQLLRDQSAPAQEKGPLAAKPLLKDPFQRGDVPPPGNTSVTLNDEQLPQEGQFPIKPKLKGKEKEVEQPKPTTPVKTNILQNRDLMYETIGIVENNIRIVTDMLAYAEKVESSLENLLDLKQKHANGWEARFAREGSEETQRQGNIILVFTLVTVVFLPLSFITSFFALEIDIFPKNKETGGMNWPIGQVSGYLFGFSAVIFIPLIFLALYVNKLIANVKQIYKQLLKALRDPETLLNPLAVEEKGDHDSDEEQTFVDRRTFANAQSKGYGLAGSNHSGSDDDDESANSSDDGAKRTGRYAPMFGRYHFHRKIALLRNLWRYRRYRRRNARRRDNRWKDTYVRDYPLHYYRAKVNMWTLRMLVAVLAYFGSEKHRRARERNRKRRKLRREEEGSSDSEDSEASSTVSEDYKEVERKDFGRGGAKGKPVKRKKSISSGYWKPGLVANGSREDEMESMGRRWSNQTRSRGSLPGDRDRGDGEQRRMAAEEEKERMKGKLRWLRMRRTGKPKGVVDEEKEIGDSEGVFEGRRGMGGGTGD</sequence>
<accession>A0AAN6VES7</accession>
<dbReference type="GO" id="GO:0016020">
    <property type="term" value="C:membrane"/>
    <property type="evidence" value="ECO:0007669"/>
    <property type="project" value="InterPro"/>
</dbReference>
<feature type="transmembrane region" description="Helical" evidence="2">
    <location>
        <begin position="1489"/>
        <end position="1511"/>
    </location>
</feature>
<feature type="compositionally biased region" description="Basic and acidic residues" evidence="1">
    <location>
        <begin position="60"/>
        <end position="78"/>
    </location>
</feature>
<organism evidence="3 4">
    <name type="scientific">Chaetomidium leptoderma</name>
    <dbReference type="NCBI Taxonomy" id="669021"/>
    <lineage>
        <taxon>Eukaryota</taxon>
        <taxon>Fungi</taxon>
        <taxon>Dikarya</taxon>
        <taxon>Ascomycota</taxon>
        <taxon>Pezizomycotina</taxon>
        <taxon>Sordariomycetes</taxon>
        <taxon>Sordariomycetidae</taxon>
        <taxon>Sordariales</taxon>
        <taxon>Chaetomiaceae</taxon>
        <taxon>Chaetomidium</taxon>
    </lineage>
</organism>